<dbReference type="EMBL" id="CATOUU010000279">
    <property type="protein sequence ID" value="CAI9923316.1"/>
    <property type="molecule type" value="Genomic_DNA"/>
</dbReference>
<evidence type="ECO:0000313" key="3">
    <source>
        <dbReference type="Proteomes" id="UP001642409"/>
    </source>
</evidence>
<name>A0AA86NR43_9EUKA</name>
<reference evidence="1" key="1">
    <citation type="submission" date="2023-06" db="EMBL/GenBank/DDBJ databases">
        <authorList>
            <person name="Kurt Z."/>
        </authorList>
    </citation>
    <scope>NUCLEOTIDE SEQUENCE</scope>
</reference>
<accession>A0AA86NR43</accession>
<gene>
    <name evidence="1" type="ORF">HINF_LOCUS10961</name>
    <name evidence="2" type="ORF">HINF_LOCUS6228</name>
</gene>
<dbReference type="Proteomes" id="UP001642409">
    <property type="component" value="Unassembled WGS sequence"/>
</dbReference>
<evidence type="ECO:0000313" key="2">
    <source>
        <dbReference type="EMBL" id="CAL5980549.1"/>
    </source>
</evidence>
<keyword evidence="3" id="KW-1185">Reference proteome</keyword>
<comment type="caution">
    <text evidence="1">The sequence shown here is derived from an EMBL/GenBank/DDBJ whole genome shotgun (WGS) entry which is preliminary data.</text>
</comment>
<evidence type="ECO:0000313" key="1">
    <source>
        <dbReference type="EMBL" id="CAI9923316.1"/>
    </source>
</evidence>
<reference evidence="2 3" key="2">
    <citation type="submission" date="2024-07" db="EMBL/GenBank/DDBJ databases">
        <authorList>
            <person name="Akdeniz Z."/>
        </authorList>
    </citation>
    <scope>NUCLEOTIDE SEQUENCE [LARGE SCALE GENOMIC DNA]</scope>
</reference>
<sequence length="106" mass="11883">MIWYTAVSELLLPILSIDYRTSAALERKAPSRITCCIELMKSGVKRQLATRSESLRTKQHMDSNTDPVSIQTAQIRSFGGYILGKVLKAKKPTCFSKTCRSNISDQ</sequence>
<protein>
    <submittedName>
        <fullName evidence="2">Hypothetical_protein</fullName>
    </submittedName>
</protein>
<dbReference type="AlphaFoldDB" id="A0AA86NR43"/>
<dbReference type="EMBL" id="CAXDID020000012">
    <property type="protein sequence ID" value="CAL5980549.1"/>
    <property type="molecule type" value="Genomic_DNA"/>
</dbReference>
<proteinExistence type="predicted"/>
<organism evidence="1">
    <name type="scientific">Hexamita inflata</name>
    <dbReference type="NCBI Taxonomy" id="28002"/>
    <lineage>
        <taxon>Eukaryota</taxon>
        <taxon>Metamonada</taxon>
        <taxon>Diplomonadida</taxon>
        <taxon>Hexamitidae</taxon>
        <taxon>Hexamitinae</taxon>
        <taxon>Hexamita</taxon>
    </lineage>
</organism>